<gene>
    <name evidence="1" type="ORF">DSOL_3201</name>
</gene>
<evidence type="ECO:0000313" key="1">
    <source>
        <dbReference type="EMBL" id="OLN30069.1"/>
    </source>
</evidence>
<dbReference type="AlphaFoldDB" id="A0A1Q8QRU5"/>
<dbReference type="STRING" id="1888891.DSOL_3201"/>
<sequence>MINIKVYSMTQTPLWISPMTCNIPNNNEYVEEALQRIKRNQQLIGVKIAVEYSCSKIGLSGKLQQGETLDDLYVLSEKLSVLSADELKRYELALEDGTARDVRSLIAFAASIKNAIPNMNSAPAMG</sequence>
<evidence type="ECO:0000313" key="2">
    <source>
        <dbReference type="Proteomes" id="UP000186102"/>
    </source>
</evidence>
<organism evidence="1 2">
    <name type="scientific">Desulfosporosinus metallidurans</name>
    <dbReference type="NCBI Taxonomy" id="1888891"/>
    <lineage>
        <taxon>Bacteria</taxon>
        <taxon>Bacillati</taxon>
        <taxon>Bacillota</taxon>
        <taxon>Clostridia</taxon>
        <taxon>Eubacteriales</taxon>
        <taxon>Desulfitobacteriaceae</taxon>
        <taxon>Desulfosporosinus</taxon>
    </lineage>
</organism>
<accession>A0A1Q8QRU5</accession>
<comment type="caution">
    <text evidence="1">The sequence shown here is derived from an EMBL/GenBank/DDBJ whole genome shotgun (WGS) entry which is preliminary data.</text>
</comment>
<proteinExistence type="predicted"/>
<reference evidence="1 2" key="1">
    <citation type="submission" date="2016-09" db="EMBL/GenBank/DDBJ databases">
        <title>Complete genome of Desulfosporosinus sp. OL.</title>
        <authorList>
            <person name="Mardanov A."/>
            <person name="Beletsky A."/>
            <person name="Panova A."/>
            <person name="Karnachuk O."/>
            <person name="Ravin N."/>
        </authorList>
    </citation>
    <scope>NUCLEOTIDE SEQUENCE [LARGE SCALE GENOMIC DNA]</scope>
    <source>
        <strain evidence="1 2">OL</strain>
    </source>
</reference>
<dbReference type="EMBL" id="MLBF01000027">
    <property type="protein sequence ID" value="OLN30069.1"/>
    <property type="molecule type" value="Genomic_DNA"/>
</dbReference>
<keyword evidence="2" id="KW-1185">Reference proteome</keyword>
<protein>
    <submittedName>
        <fullName evidence="1">Uncharacterized protein</fullName>
    </submittedName>
</protein>
<name>A0A1Q8QRU5_9FIRM</name>
<dbReference type="Proteomes" id="UP000186102">
    <property type="component" value="Unassembled WGS sequence"/>
</dbReference>